<keyword evidence="1" id="KW-0175">Coiled coil</keyword>
<evidence type="ECO:0000256" key="2">
    <source>
        <dbReference type="SAM" id="MobiDB-lite"/>
    </source>
</evidence>
<feature type="coiled-coil region" evidence="1">
    <location>
        <begin position="377"/>
        <end position="411"/>
    </location>
</feature>
<dbReference type="EMBL" id="MN738753">
    <property type="protein sequence ID" value="QHS83357.1"/>
    <property type="molecule type" value="Genomic_DNA"/>
</dbReference>
<dbReference type="AlphaFoldDB" id="A0A6C0ATU7"/>
<feature type="compositionally biased region" description="Acidic residues" evidence="2">
    <location>
        <begin position="306"/>
        <end position="320"/>
    </location>
</feature>
<accession>A0A6C0ATU7</accession>
<evidence type="ECO:0000313" key="3">
    <source>
        <dbReference type="EMBL" id="QHS83357.1"/>
    </source>
</evidence>
<organism evidence="3">
    <name type="scientific">viral metagenome</name>
    <dbReference type="NCBI Taxonomy" id="1070528"/>
    <lineage>
        <taxon>unclassified sequences</taxon>
        <taxon>metagenomes</taxon>
        <taxon>organismal metagenomes</taxon>
    </lineage>
</organism>
<feature type="region of interest" description="Disordered" evidence="2">
    <location>
        <begin position="295"/>
        <end position="348"/>
    </location>
</feature>
<protein>
    <submittedName>
        <fullName evidence="3">Uncharacterized protein</fullName>
    </submittedName>
</protein>
<name>A0A6C0ATU7_9ZZZZ</name>
<sequence length="815" mass="96180">MRRLGYNIMQLYYNVMSKEEQIEDKSIDEQIKEKQEELVSIQKEYEMEIIVEPLQIMLQTNVPSQPNFEFTSNLIHIPDNEPPIKRDRLNKYPYICTNYEYPSTVLMSLSYNAIIEFFFNADTMISTMNSSKVQSFKKKSKTEAEEYNIQLMIKLLFPTKFLIPINLHQSIDIVLKSNTFPRNFFFNPNQIRYSYMQLGSEVYTTSRVTWINDLLNHKEFSTLMKKTYFANKVLRKISVEKSIVELQKTKLNTEIQKLKDGIDENKQLLVKEYNDSVEAFKSSLNDYEKQHKDVFEKQDSDSEYIPSDDDDDNDNDDAADDGVIRTRSGRRSKPVQRYMGGNDDEYTSTQLTNTLEKELKAFLEKIKEGEKLPDEVIEDLKYDIERFTGDIDRLNEKIEQLNKQLEGNTKNPLEPFNNTEYTNLEPPINIHNVYLHNMLKINLSKEFPSQNIKNFYDKVLPLFIRARDRKDNELTSGNRYFKDLLYGGIGKKEIKGDVIHSNLQKFYDSMNKVYKKYIRNDTSVSIKKERKILYTGVDEVFFKFPKPGVPRRRVYFIIELIEGAVNDENRDVITCPYTGEYLGALFEKIFYGNSMFGWKVKPAEYLYSVKTETTEYSKSNVKDGEQERNEEREEQNLIRQEADAPLFELNELTRLFEPEKKRDGETTSFNEQKFGDFFDILINDDNIQSLFENAANYDIRHPQNKQLYIAKETLLKELNVRTRLIRLDAKSNKDGLLQELSKYYNTDLRNDKLKNDWQQHKTQLEFLQGQLQKKLYEANMSDEDIFDEEKKVAIIKYLIAIMNHAEVVVSHFFNK</sequence>
<evidence type="ECO:0000256" key="1">
    <source>
        <dbReference type="SAM" id="Coils"/>
    </source>
</evidence>
<reference evidence="3" key="1">
    <citation type="journal article" date="2020" name="Nature">
        <title>Giant virus diversity and host interactions through global metagenomics.</title>
        <authorList>
            <person name="Schulz F."/>
            <person name="Roux S."/>
            <person name="Paez-Espino D."/>
            <person name="Jungbluth S."/>
            <person name="Walsh D.A."/>
            <person name="Denef V.J."/>
            <person name="McMahon K.D."/>
            <person name="Konstantinidis K.T."/>
            <person name="Eloe-Fadrosh E.A."/>
            <person name="Kyrpides N.C."/>
            <person name="Woyke T."/>
        </authorList>
    </citation>
    <scope>NUCLEOTIDE SEQUENCE</scope>
    <source>
        <strain evidence="3">GVMAG-S-ERX555943-30</strain>
    </source>
</reference>
<proteinExistence type="predicted"/>